<evidence type="ECO:0000313" key="10">
    <source>
        <dbReference type="EMBL" id="KAL3497388.1"/>
    </source>
</evidence>
<feature type="region of interest" description="Disordered" evidence="8">
    <location>
        <begin position="72"/>
        <end position="98"/>
    </location>
</feature>
<dbReference type="Proteomes" id="UP001630127">
    <property type="component" value="Unassembled WGS sequence"/>
</dbReference>
<organism evidence="10 11">
    <name type="scientific">Cinchona calisaya</name>
    <dbReference type="NCBI Taxonomy" id="153742"/>
    <lineage>
        <taxon>Eukaryota</taxon>
        <taxon>Viridiplantae</taxon>
        <taxon>Streptophyta</taxon>
        <taxon>Embryophyta</taxon>
        <taxon>Tracheophyta</taxon>
        <taxon>Spermatophyta</taxon>
        <taxon>Magnoliopsida</taxon>
        <taxon>eudicotyledons</taxon>
        <taxon>Gunneridae</taxon>
        <taxon>Pentapetalae</taxon>
        <taxon>asterids</taxon>
        <taxon>lamiids</taxon>
        <taxon>Gentianales</taxon>
        <taxon>Rubiaceae</taxon>
        <taxon>Cinchonoideae</taxon>
        <taxon>Cinchoneae</taxon>
        <taxon>Cinchona</taxon>
    </lineage>
</organism>
<evidence type="ECO:0000256" key="2">
    <source>
        <dbReference type="ARBA" id="ARBA00022801"/>
    </source>
</evidence>
<dbReference type="InterPro" id="IPR029069">
    <property type="entry name" value="HotDog_dom_sf"/>
</dbReference>
<comment type="subcellular location">
    <subcellularLocation>
        <location evidence="1">Peroxisome</location>
    </subcellularLocation>
</comment>
<keyword evidence="2" id="KW-0378">Hydrolase</keyword>
<gene>
    <name evidence="10" type="ORF">ACH5RR_040120</name>
</gene>
<dbReference type="GO" id="GO:0042372">
    <property type="term" value="P:phylloquinone biosynthetic process"/>
    <property type="evidence" value="ECO:0007669"/>
    <property type="project" value="UniProtKB-ARBA"/>
</dbReference>
<dbReference type="InterPro" id="IPR003736">
    <property type="entry name" value="PAAI_dom"/>
</dbReference>
<dbReference type="GO" id="GO:0005777">
    <property type="term" value="C:peroxisome"/>
    <property type="evidence" value="ECO:0007669"/>
    <property type="project" value="UniProtKB-SubCell"/>
</dbReference>
<dbReference type="AlphaFoldDB" id="A0ABD2XVA5"/>
<protein>
    <recommendedName>
        <fullName evidence="9">Thioesterase domain-containing protein</fullName>
    </recommendedName>
</protein>
<dbReference type="EMBL" id="JBJUIK010000017">
    <property type="protein sequence ID" value="KAL3497388.1"/>
    <property type="molecule type" value="Genomic_DNA"/>
</dbReference>
<dbReference type="PANTHER" id="PTHR43240">
    <property type="entry name" value="1,4-DIHYDROXY-2-NAPHTHOYL-COA THIOESTERASE 1"/>
    <property type="match status" value="1"/>
</dbReference>
<evidence type="ECO:0000256" key="3">
    <source>
        <dbReference type="ARBA" id="ARBA00023140"/>
    </source>
</evidence>
<dbReference type="InterPro" id="IPR006683">
    <property type="entry name" value="Thioestr_dom"/>
</dbReference>
<sequence length="257" mass="28384">MGISTNCQLLPTPLYLPPMIINLSHLSTTLNNFFLVTVKLRQREHGTLKILVHLTLSFYISNPTQLLSYHPKSRYHHHHPNFQENREGKKMASSSTPSSLSSLTIARKTEELDAPLDAVGFEFDELSAHKVTGYLKVSQKSCQPFKVLHGGVSAMIAESLASAGAHIASGFKRVAGIQLSINHLKSAYLGDLVFAEANPVSVGKNIQVWEVRLWKISTNKSDERSLIASSRVTLFCNMSVPENAKSAGENLKKYAKL</sequence>
<dbReference type="Gene3D" id="3.10.129.10">
    <property type="entry name" value="Hotdog Thioesterase"/>
    <property type="match status" value="1"/>
</dbReference>
<dbReference type="GO" id="GO:0016787">
    <property type="term" value="F:hydrolase activity"/>
    <property type="evidence" value="ECO:0007669"/>
    <property type="project" value="UniProtKB-KW"/>
</dbReference>
<comment type="pathway">
    <text evidence="4">Cofactor biosynthesis; phylloquinone biosynthesis.</text>
</comment>
<evidence type="ECO:0000256" key="4">
    <source>
        <dbReference type="ARBA" id="ARBA00060572"/>
    </source>
</evidence>
<accession>A0ABD2XVA5</accession>
<comment type="caution">
    <text evidence="10">The sequence shown here is derived from an EMBL/GenBank/DDBJ whole genome shotgun (WGS) entry which is preliminary data.</text>
</comment>
<proteinExistence type="inferred from homology"/>
<comment type="pathway">
    <text evidence="5">Quinol/quinone metabolism; 1,4-dihydroxy-2-naphthoate biosynthesis; 1,4-dihydroxy-2-naphthoate from chorismate: step 7/7.</text>
</comment>
<comment type="subunit">
    <text evidence="7">Homotetramers.</text>
</comment>
<dbReference type="SUPFAM" id="SSF54637">
    <property type="entry name" value="Thioesterase/thiol ester dehydrase-isomerase"/>
    <property type="match status" value="1"/>
</dbReference>
<evidence type="ECO:0000256" key="1">
    <source>
        <dbReference type="ARBA" id="ARBA00004275"/>
    </source>
</evidence>
<dbReference type="FunFam" id="3.10.129.10:FF:000048">
    <property type="entry name" value="14-dihydroxy-2-naphthoyl-CoA thioesterase 1"/>
    <property type="match status" value="1"/>
</dbReference>
<comment type="similarity">
    <text evidence="6">Belongs to the 4-hydroxybenzoyl-CoA thioesterase family. DHNA-CoA hydrolase subfamily.</text>
</comment>
<evidence type="ECO:0000256" key="8">
    <source>
        <dbReference type="SAM" id="MobiDB-lite"/>
    </source>
</evidence>
<reference evidence="10 11" key="1">
    <citation type="submission" date="2024-11" db="EMBL/GenBank/DDBJ databases">
        <title>A near-complete genome assembly of Cinchona calisaya.</title>
        <authorList>
            <person name="Lian D.C."/>
            <person name="Zhao X.W."/>
            <person name="Wei L."/>
        </authorList>
    </citation>
    <scope>NUCLEOTIDE SEQUENCE [LARGE SCALE GENOMIC DNA]</scope>
    <source>
        <tissue evidence="10">Nenye</tissue>
    </source>
</reference>
<name>A0ABD2XVA5_9GENT</name>
<evidence type="ECO:0000256" key="7">
    <source>
        <dbReference type="ARBA" id="ARBA00066058"/>
    </source>
</evidence>
<keyword evidence="3" id="KW-0576">Peroxisome</keyword>
<evidence type="ECO:0000313" key="11">
    <source>
        <dbReference type="Proteomes" id="UP001630127"/>
    </source>
</evidence>
<keyword evidence="11" id="KW-1185">Reference proteome</keyword>
<dbReference type="Pfam" id="PF03061">
    <property type="entry name" value="4HBT"/>
    <property type="match status" value="1"/>
</dbReference>
<evidence type="ECO:0000256" key="5">
    <source>
        <dbReference type="ARBA" id="ARBA00060586"/>
    </source>
</evidence>
<evidence type="ECO:0000259" key="9">
    <source>
        <dbReference type="Pfam" id="PF03061"/>
    </source>
</evidence>
<dbReference type="CDD" id="cd03443">
    <property type="entry name" value="PaaI_thioesterase"/>
    <property type="match status" value="1"/>
</dbReference>
<dbReference type="PANTHER" id="PTHR43240:SF5">
    <property type="entry name" value="1,4-DIHYDROXY-2-NAPHTHOYL-COA THIOESTERASE 1"/>
    <property type="match status" value="1"/>
</dbReference>
<dbReference type="NCBIfam" id="TIGR00369">
    <property type="entry name" value="unchar_dom_1"/>
    <property type="match status" value="1"/>
</dbReference>
<evidence type="ECO:0000256" key="6">
    <source>
        <dbReference type="ARBA" id="ARBA00061187"/>
    </source>
</evidence>
<feature type="domain" description="Thioesterase" evidence="9">
    <location>
        <begin position="146"/>
        <end position="217"/>
    </location>
</feature>